<dbReference type="EMBL" id="CP012508">
    <property type="protein sequence ID" value="ALB22159.1"/>
    <property type="molecule type" value="Genomic_DNA"/>
</dbReference>
<dbReference type="RefSeq" id="WP_230382975.1">
    <property type="nucleotide sequence ID" value="NZ_CP012413.1"/>
</dbReference>
<evidence type="ECO:0000313" key="1">
    <source>
        <dbReference type="EMBL" id="ALB22159.1"/>
    </source>
</evidence>
<dbReference type="Proteomes" id="UP000029558">
    <property type="component" value="Chromosome"/>
</dbReference>
<sequence>MMKRSHNIFGYLIAFFAVIFLVACTNTPLKVANDNFRLAGASKAHIDSYGRVMKHISKRYEVDGYFKTTVAVRQIAQEMVDEEFIKKFKAALRFERLNPADGDRLQRAIERDPRISYTATVFVPKYPNDLEKRLAQAFNESPVLRHKMKNPDFRFISSFIVVSAHGQAKYRDFDIKPQFFFGGSQKEKLYNLSNDAPKSLLDGSVFAYQYKVICWRHGFIYDTVLDEIGVKRPACPPGSSALYPGRAEQWKS</sequence>
<proteinExistence type="predicted"/>
<protein>
    <submittedName>
        <fullName evidence="1">Lipoprotein</fullName>
    </submittedName>
</protein>
<name>A0AAC8VGI4_PISSA</name>
<evidence type="ECO:0000313" key="2">
    <source>
        <dbReference type="Proteomes" id="UP000029558"/>
    </source>
</evidence>
<organism evidence="1 2">
    <name type="scientific">Piscirickettsia salmonis</name>
    <dbReference type="NCBI Taxonomy" id="1238"/>
    <lineage>
        <taxon>Bacteria</taxon>
        <taxon>Pseudomonadati</taxon>
        <taxon>Pseudomonadota</taxon>
        <taxon>Gammaproteobacteria</taxon>
        <taxon>Thiotrichales</taxon>
        <taxon>Piscirickettsiaceae</taxon>
        <taxon>Piscirickettsia</taxon>
    </lineage>
</organism>
<dbReference type="PROSITE" id="PS51257">
    <property type="entry name" value="PROKAR_LIPOPROTEIN"/>
    <property type="match status" value="1"/>
</dbReference>
<dbReference type="GeneID" id="66740484"/>
<dbReference type="AlphaFoldDB" id="A0AAC8VGI4"/>
<gene>
    <name evidence="1" type="ORF">KU39_976</name>
</gene>
<accession>A0AAC8VGI4</accession>
<keyword evidence="1" id="KW-0449">Lipoprotein</keyword>
<reference evidence="1 2" key="1">
    <citation type="journal article" date="2014" name="Genome Announc.">
        <title>Comparative Genome Analysis of Two Isolates of the Fish Pathogen Piscirickettsia salmonis from Different Hosts Reveals Major Differences in Virulence-Associated Secretion Systems.</title>
        <authorList>
            <person name="Bohle H."/>
            <person name="Henriquez P."/>
            <person name="Grothusen H."/>
            <person name="Navas E."/>
            <person name="Sandoval A."/>
            <person name="Bustamante F."/>
            <person name="Bustos P."/>
            <person name="Mancilla M."/>
        </authorList>
    </citation>
    <scope>NUCLEOTIDE SEQUENCE [LARGE SCALE GENOMIC DNA]</scope>
    <source>
        <strain evidence="2">B1-32597</strain>
    </source>
</reference>